<keyword evidence="2" id="KW-0378">Hydrolase</keyword>
<evidence type="ECO:0000313" key="4">
    <source>
        <dbReference type="EMBL" id="UWQ39920.1"/>
    </source>
</evidence>
<evidence type="ECO:0000256" key="2">
    <source>
        <dbReference type="ARBA" id="ARBA00022801"/>
    </source>
</evidence>
<dbReference type="CDD" id="cd14505">
    <property type="entry name" value="CDKN3-like"/>
    <property type="match status" value="1"/>
</dbReference>
<organism evidence="4 5">
    <name type="scientific">Leisingera aquaemixtae</name>
    <dbReference type="NCBI Taxonomy" id="1396826"/>
    <lineage>
        <taxon>Bacteria</taxon>
        <taxon>Pseudomonadati</taxon>
        <taxon>Pseudomonadota</taxon>
        <taxon>Alphaproteobacteria</taxon>
        <taxon>Rhodobacterales</taxon>
        <taxon>Roseobacteraceae</taxon>
        <taxon>Leisingera</taxon>
    </lineage>
</organism>
<dbReference type="SMART" id="SM00404">
    <property type="entry name" value="PTPc_motif"/>
    <property type="match status" value="1"/>
</dbReference>
<dbReference type="PANTHER" id="PTHR16222">
    <property type="entry name" value="ADP-RIBOSYLGLYCOHYDROLASE"/>
    <property type="match status" value="1"/>
</dbReference>
<evidence type="ECO:0000313" key="5">
    <source>
        <dbReference type="Proteomes" id="UP001058514"/>
    </source>
</evidence>
<dbReference type="InterPro" id="IPR050792">
    <property type="entry name" value="ADP-ribosylglycohydrolase"/>
</dbReference>
<dbReference type="RefSeq" id="WP_259963443.1">
    <property type="nucleotide sequence ID" value="NZ_CP081051.1"/>
</dbReference>
<dbReference type="InterPro" id="IPR003595">
    <property type="entry name" value="Tyr_Pase_cat"/>
</dbReference>
<dbReference type="Gene3D" id="3.90.190.10">
    <property type="entry name" value="Protein tyrosine phosphatase superfamily"/>
    <property type="match status" value="1"/>
</dbReference>
<sequence length="521" mass="56030">MKRTSQTHPLFINDLAVGPGRIGLTICPGKKGASVYGAAWDRDLDTDLKAIHAWGPEVVVTLVEADELEMLGAAGLGEAVQNNGMAWVHFPVRDLNVPAEDHLHHWREISLRLHRILDQGGNVLIHSRGGLGRAGTLGALLLIERGDTADEAISRIRDARPGAIETKVQEQFLRERASLPDRRSEMIRASLFGGAIGDALGAEIEFWKLSRIRSRFPNGVDEMLPHDGRIGAITDDTQMTLFTAEGLIRAAVRSAVKGICHPPSIIHHALLRWFVTQGTVPNLEIDDSGLVQDPRLHRRRAPGMTCLSALGAASNFGSSARNDSKGCGTIMRVAPVGLMAETNAEQIAMESSALTHGHKTGQEAAAAWALILQSVLRGAPPEHAARDLTGRFGPETDRSLRAALDAPRDGTPETVENLGGGWIAEEALAVALYAALASSSFEEGLRIAVEHSGDSDSTGAVAGNLLGLMYPGEVMAHPWRRQIECADLIDQIARDLDICARQLGRGQFSAESGLADRYPGW</sequence>
<evidence type="ECO:0000259" key="3">
    <source>
        <dbReference type="PROSITE" id="PS50056"/>
    </source>
</evidence>
<dbReference type="Pfam" id="PF22784">
    <property type="entry name" value="PTP-SAK"/>
    <property type="match status" value="1"/>
</dbReference>
<dbReference type="InterPro" id="IPR005502">
    <property type="entry name" value="Ribosyl_crysJ1"/>
</dbReference>
<dbReference type="EMBL" id="CP081051">
    <property type="protein sequence ID" value="UWQ39920.1"/>
    <property type="molecule type" value="Genomic_DNA"/>
</dbReference>
<dbReference type="PROSITE" id="PS50056">
    <property type="entry name" value="TYR_PHOSPHATASE_2"/>
    <property type="match status" value="1"/>
</dbReference>
<gene>
    <name evidence="4" type="ORF">K3718_10000</name>
</gene>
<dbReference type="Proteomes" id="UP001058514">
    <property type="component" value="Chromosome"/>
</dbReference>
<evidence type="ECO:0000256" key="1">
    <source>
        <dbReference type="ARBA" id="ARBA00010702"/>
    </source>
</evidence>
<dbReference type="SUPFAM" id="SSF52799">
    <property type="entry name" value="(Phosphotyrosine protein) phosphatases II"/>
    <property type="match status" value="1"/>
</dbReference>
<dbReference type="Gene3D" id="1.10.4080.10">
    <property type="entry name" value="ADP-ribosylation/Crystallin J1"/>
    <property type="match status" value="1"/>
</dbReference>
<keyword evidence="5" id="KW-1185">Reference proteome</keyword>
<proteinExistence type="inferred from homology"/>
<dbReference type="InterPro" id="IPR000387">
    <property type="entry name" value="Tyr_Pase_dom"/>
</dbReference>
<name>A0ABY5WEN8_9RHOB</name>
<reference evidence="4" key="1">
    <citation type="submission" date="2021-08" db="EMBL/GenBank/DDBJ databases">
        <authorList>
            <person name="Nwanade C."/>
            <person name="Wang M."/>
            <person name="Masoudi A."/>
            <person name="Yu Z."/>
            <person name="Liu J."/>
        </authorList>
    </citation>
    <scope>NUCLEOTIDE SEQUENCE</scope>
    <source>
        <strain evidence="4">S166</strain>
    </source>
</reference>
<accession>A0ABY5WEN8</accession>
<feature type="domain" description="Tyrosine specific protein phosphatases" evidence="3">
    <location>
        <begin position="107"/>
        <end position="171"/>
    </location>
</feature>
<protein>
    <submittedName>
        <fullName evidence="4">ADP-ribosylglycohydrolase family protein</fullName>
    </submittedName>
</protein>
<dbReference type="InterPro" id="IPR057023">
    <property type="entry name" value="PTP-SAK"/>
</dbReference>
<dbReference type="SUPFAM" id="SSF101478">
    <property type="entry name" value="ADP-ribosylglycohydrolase"/>
    <property type="match status" value="1"/>
</dbReference>
<comment type="similarity">
    <text evidence="1">Belongs to the ADP-ribosylglycohydrolase family.</text>
</comment>
<dbReference type="Pfam" id="PF03747">
    <property type="entry name" value="ADP_ribosyl_GH"/>
    <property type="match status" value="1"/>
</dbReference>
<dbReference type="PANTHER" id="PTHR16222:SF24">
    <property type="entry name" value="ADP-RIBOSYLHYDROLASE ARH3"/>
    <property type="match status" value="1"/>
</dbReference>
<dbReference type="InterPro" id="IPR036705">
    <property type="entry name" value="Ribosyl_crysJ1_sf"/>
</dbReference>
<dbReference type="InterPro" id="IPR029021">
    <property type="entry name" value="Prot-tyrosine_phosphatase-like"/>
</dbReference>